<reference evidence="1" key="1">
    <citation type="submission" date="2023-01" db="EMBL/GenBank/DDBJ databases">
        <authorList>
            <person name="Piombo E."/>
        </authorList>
    </citation>
    <scope>NUCLEOTIDE SEQUENCE</scope>
</reference>
<dbReference type="AlphaFoldDB" id="A0AA35LWP8"/>
<sequence length="156" mass="16466">MEEATVSPASDAGGDNGASRLPSEKLCLEGVESLNWVTETPSTLPALVLVVWTLMASEKTGDGGSLCESAESAWVSGSVFPVVRIHQLRVGDDLKSERFEGVVELLEALLPSLGQQAVELFQRVGIVGNLVHVGVKGLRVLDGKGEGVVLLMQRGE</sequence>
<accession>A0AA35LWP8</accession>
<protein>
    <submittedName>
        <fullName evidence="1">Uncharacterized protein</fullName>
    </submittedName>
</protein>
<dbReference type="EMBL" id="CABFNP030000705">
    <property type="protein sequence ID" value="CAI6081454.1"/>
    <property type="molecule type" value="Genomic_DNA"/>
</dbReference>
<organism evidence="1 2">
    <name type="scientific">Clonostachys chloroleuca</name>
    <dbReference type="NCBI Taxonomy" id="1926264"/>
    <lineage>
        <taxon>Eukaryota</taxon>
        <taxon>Fungi</taxon>
        <taxon>Dikarya</taxon>
        <taxon>Ascomycota</taxon>
        <taxon>Pezizomycotina</taxon>
        <taxon>Sordariomycetes</taxon>
        <taxon>Hypocreomycetidae</taxon>
        <taxon>Hypocreales</taxon>
        <taxon>Bionectriaceae</taxon>
        <taxon>Clonostachys</taxon>
    </lineage>
</organism>
<dbReference type="Proteomes" id="UP001160390">
    <property type="component" value="Unassembled WGS sequence"/>
</dbReference>
<evidence type="ECO:0000313" key="2">
    <source>
        <dbReference type="Proteomes" id="UP001160390"/>
    </source>
</evidence>
<gene>
    <name evidence="1" type="ORF">CCHLO57077_00004075</name>
</gene>
<proteinExistence type="predicted"/>
<evidence type="ECO:0000313" key="1">
    <source>
        <dbReference type="EMBL" id="CAI6081454.1"/>
    </source>
</evidence>
<name>A0AA35LWP8_9HYPO</name>
<keyword evidence="2" id="KW-1185">Reference proteome</keyword>
<comment type="caution">
    <text evidence="1">The sequence shown here is derived from an EMBL/GenBank/DDBJ whole genome shotgun (WGS) entry which is preliminary data.</text>
</comment>